<evidence type="ECO:0000313" key="2">
    <source>
        <dbReference type="RefSeq" id="XP_028033136.1"/>
    </source>
</evidence>
<accession>A0A6J2JTI3</accession>
<keyword evidence="1" id="KW-1185">Reference proteome</keyword>
<name>A0A6J2JTI3_BOMMA</name>
<gene>
    <name evidence="2" type="primary">LOC114245240</name>
</gene>
<dbReference type="KEGG" id="bman:114245240"/>
<sequence>MLIRSVYKFHVLLSQYKAAGAPYIATTEPALGSVQFSVGNTISNNDSLIVEMPPGCRGEKMCFEKSKDYPIDKINSLLNSKGWGIADAIRVFGHRQGSFMEICKSKILPPTQVYEIEDENGIIRFVVQAERFKQIVNVINCSNEGNITRSSDIYRRSYFGYGALRSYYVTCRQVTIDFKFLVLSIDGQSLDTASVYGGLPVCCSCYVERKNINHLNTSY</sequence>
<dbReference type="GeneID" id="114245240"/>
<evidence type="ECO:0000313" key="1">
    <source>
        <dbReference type="Proteomes" id="UP000504629"/>
    </source>
</evidence>
<proteinExistence type="predicted"/>
<organism evidence="1 2">
    <name type="scientific">Bombyx mandarina</name>
    <name type="common">Wild silk moth</name>
    <name type="synonym">Wild silkworm</name>
    <dbReference type="NCBI Taxonomy" id="7092"/>
    <lineage>
        <taxon>Eukaryota</taxon>
        <taxon>Metazoa</taxon>
        <taxon>Ecdysozoa</taxon>
        <taxon>Arthropoda</taxon>
        <taxon>Hexapoda</taxon>
        <taxon>Insecta</taxon>
        <taxon>Pterygota</taxon>
        <taxon>Neoptera</taxon>
        <taxon>Endopterygota</taxon>
        <taxon>Lepidoptera</taxon>
        <taxon>Glossata</taxon>
        <taxon>Ditrysia</taxon>
        <taxon>Bombycoidea</taxon>
        <taxon>Bombycidae</taxon>
        <taxon>Bombycinae</taxon>
        <taxon>Bombyx</taxon>
    </lineage>
</organism>
<dbReference type="InterPro" id="IPR029034">
    <property type="entry name" value="Cystine-knot_cytokine"/>
</dbReference>
<dbReference type="SUPFAM" id="SSF57501">
    <property type="entry name" value="Cystine-knot cytokines"/>
    <property type="match status" value="1"/>
</dbReference>
<dbReference type="RefSeq" id="XP_028033136.1">
    <property type="nucleotide sequence ID" value="XM_028177335.1"/>
</dbReference>
<dbReference type="AlphaFoldDB" id="A0A6J2JTI3"/>
<reference evidence="2" key="1">
    <citation type="submission" date="2025-08" db="UniProtKB">
        <authorList>
            <consortium name="RefSeq"/>
        </authorList>
    </citation>
    <scope>IDENTIFICATION</scope>
    <source>
        <tissue evidence="2">Silk gland</tissue>
    </source>
</reference>
<dbReference type="OrthoDB" id="7422779at2759"/>
<dbReference type="Proteomes" id="UP000504629">
    <property type="component" value="Unplaced"/>
</dbReference>
<dbReference type="Gene3D" id="2.10.90.10">
    <property type="entry name" value="Cystine-knot cytokines"/>
    <property type="match status" value="1"/>
</dbReference>
<protein>
    <submittedName>
        <fullName evidence="2">Uncharacterized protein LOC114245240</fullName>
    </submittedName>
</protein>